<feature type="region of interest" description="Disordered" evidence="1">
    <location>
        <begin position="1"/>
        <end position="59"/>
    </location>
</feature>
<evidence type="ECO:0000256" key="1">
    <source>
        <dbReference type="SAM" id="MobiDB-lite"/>
    </source>
</evidence>
<dbReference type="HOGENOM" id="CLU_2529968_0_0_1"/>
<keyword evidence="4" id="KW-1185">Reference proteome</keyword>
<dbReference type="EnsemblMetazoa" id="ISCW006528-RA">
    <property type="protein sequence ID" value="ISCW006528-PA"/>
    <property type="gene ID" value="ISCW006528"/>
</dbReference>
<evidence type="ECO:0000313" key="4">
    <source>
        <dbReference type="Proteomes" id="UP000001555"/>
    </source>
</evidence>
<dbReference type="VEuPathDB" id="VectorBase:ISCW006528"/>
<feature type="compositionally biased region" description="Polar residues" evidence="1">
    <location>
        <begin position="22"/>
        <end position="38"/>
    </location>
</feature>
<dbReference type="InParanoid" id="B7PNT7"/>
<dbReference type="EMBL" id="DS754608">
    <property type="protein sequence ID" value="EEC08259.1"/>
    <property type="molecule type" value="Genomic_DNA"/>
</dbReference>
<dbReference type="AlphaFoldDB" id="B7PNT7"/>
<dbReference type="Proteomes" id="UP000001555">
    <property type="component" value="Unassembled WGS sequence"/>
</dbReference>
<name>B7PNT7_IXOSC</name>
<proteinExistence type="predicted"/>
<reference evidence="2 4" key="1">
    <citation type="submission" date="2008-03" db="EMBL/GenBank/DDBJ databases">
        <title>Annotation of Ixodes scapularis.</title>
        <authorList>
            <consortium name="Ixodes scapularis Genome Project Consortium"/>
            <person name="Caler E."/>
            <person name="Hannick L.I."/>
            <person name="Bidwell S."/>
            <person name="Joardar V."/>
            <person name="Thiagarajan M."/>
            <person name="Amedeo P."/>
            <person name="Galinsky K.J."/>
            <person name="Schobel S."/>
            <person name="Inman J."/>
            <person name="Hostetler J."/>
            <person name="Miller J."/>
            <person name="Hammond M."/>
            <person name="Megy K."/>
            <person name="Lawson D."/>
            <person name="Kodira C."/>
            <person name="Sutton G."/>
            <person name="Meyer J."/>
            <person name="Hill C.A."/>
            <person name="Birren B."/>
            <person name="Nene V."/>
            <person name="Collins F."/>
            <person name="Alarcon-Chaidez F."/>
            <person name="Wikel S."/>
            <person name="Strausberg R."/>
        </authorList>
    </citation>
    <scope>NUCLEOTIDE SEQUENCE [LARGE SCALE GENOMIC DNA]</scope>
    <source>
        <strain evidence="4">Wikel</strain>
        <strain evidence="2">Wikel colony</strain>
    </source>
</reference>
<gene>
    <name evidence="2" type="ORF">IscW_ISCW006528</name>
</gene>
<evidence type="ECO:0000313" key="2">
    <source>
        <dbReference type="EMBL" id="EEC08259.1"/>
    </source>
</evidence>
<dbReference type="EMBL" id="ABJB010715917">
    <property type="status" value="NOT_ANNOTATED_CDS"/>
    <property type="molecule type" value="Genomic_DNA"/>
</dbReference>
<dbReference type="PaxDb" id="6945-B7PNT7"/>
<feature type="compositionally biased region" description="Acidic residues" evidence="1">
    <location>
        <begin position="40"/>
        <end position="50"/>
    </location>
</feature>
<evidence type="ECO:0000313" key="3">
    <source>
        <dbReference type="EnsemblMetazoa" id="ISCW006528-PA"/>
    </source>
</evidence>
<sequence length="84" mass="9464">MSLRNDETLLLPEPKRKRQHRVSWSDQQTQDGAQTQSDDLAVDEGDEDGGEAPRGDRRLSEFQADGYASLSKSTLWDFVRLAGK</sequence>
<protein>
    <submittedName>
        <fullName evidence="2 3">Uncharacterized protein</fullName>
    </submittedName>
</protein>
<reference evidence="3" key="2">
    <citation type="submission" date="2020-05" db="UniProtKB">
        <authorList>
            <consortium name="EnsemblMetazoa"/>
        </authorList>
    </citation>
    <scope>IDENTIFICATION</scope>
    <source>
        <strain evidence="3">wikel</strain>
    </source>
</reference>
<organism>
    <name type="scientific">Ixodes scapularis</name>
    <name type="common">Black-legged tick</name>
    <name type="synonym">Deer tick</name>
    <dbReference type="NCBI Taxonomy" id="6945"/>
    <lineage>
        <taxon>Eukaryota</taxon>
        <taxon>Metazoa</taxon>
        <taxon>Ecdysozoa</taxon>
        <taxon>Arthropoda</taxon>
        <taxon>Chelicerata</taxon>
        <taxon>Arachnida</taxon>
        <taxon>Acari</taxon>
        <taxon>Parasitiformes</taxon>
        <taxon>Ixodida</taxon>
        <taxon>Ixodoidea</taxon>
        <taxon>Ixodidae</taxon>
        <taxon>Ixodinae</taxon>
        <taxon>Ixodes</taxon>
    </lineage>
</organism>
<dbReference type="VEuPathDB" id="VectorBase:ISCI006528"/>
<accession>B7PNT7</accession>